<feature type="compositionally biased region" description="Polar residues" evidence="1">
    <location>
        <begin position="10"/>
        <end position="19"/>
    </location>
</feature>
<evidence type="ECO:0000313" key="2">
    <source>
        <dbReference type="EMBL" id="VDK35456.1"/>
    </source>
</evidence>
<dbReference type="EMBL" id="UYRT01004056">
    <property type="protein sequence ID" value="VDK35456.1"/>
    <property type="molecule type" value="Genomic_DNA"/>
</dbReference>
<evidence type="ECO:0000256" key="1">
    <source>
        <dbReference type="SAM" id="MobiDB-lite"/>
    </source>
</evidence>
<protein>
    <submittedName>
        <fullName evidence="2 4">Uncharacterized protein</fullName>
    </submittedName>
</protein>
<name>A0A183D1M7_9BILA</name>
<feature type="region of interest" description="Disordered" evidence="1">
    <location>
        <begin position="1"/>
        <end position="44"/>
    </location>
</feature>
<dbReference type="WBParaSite" id="GPUH_0000262301-mRNA-1">
    <property type="protein sequence ID" value="GPUH_0000262301-mRNA-1"/>
    <property type="gene ID" value="GPUH_0000262301"/>
</dbReference>
<evidence type="ECO:0000313" key="3">
    <source>
        <dbReference type="Proteomes" id="UP000271098"/>
    </source>
</evidence>
<dbReference type="AlphaFoldDB" id="A0A183D1M7"/>
<reference evidence="4" key="1">
    <citation type="submission" date="2016-06" db="UniProtKB">
        <authorList>
            <consortium name="WormBaseParasite"/>
        </authorList>
    </citation>
    <scope>IDENTIFICATION</scope>
</reference>
<accession>A0A183D1M7</accession>
<dbReference type="Proteomes" id="UP000271098">
    <property type="component" value="Unassembled WGS sequence"/>
</dbReference>
<proteinExistence type="predicted"/>
<sequence length="90" mass="9884">MDIAKPELRTAQSDFNSAMVSDDAPEASLPGAHEADARASPAIPPGPFTTSFFSYEESRLENISFHSFDRLSPNISMPPLSVLSMFFFNQ</sequence>
<organism evidence="4">
    <name type="scientific">Gongylonema pulchrum</name>
    <dbReference type="NCBI Taxonomy" id="637853"/>
    <lineage>
        <taxon>Eukaryota</taxon>
        <taxon>Metazoa</taxon>
        <taxon>Ecdysozoa</taxon>
        <taxon>Nematoda</taxon>
        <taxon>Chromadorea</taxon>
        <taxon>Rhabditida</taxon>
        <taxon>Spirurina</taxon>
        <taxon>Spiruromorpha</taxon>
        <taxon>Spiruroidea</taxon>
        <taxon>Gongylonematidae</taxon>
        <taxon>Gongylonema</taxon>
    </lineage>
</organism>
<gene>
    <name evidence="2" type="ORF">GPUH_LOCUS2620</name>
</gene>
<reference evidence="2 3" key="2">
    <citation type="submission" date="2018-11" db="EMBL/GenBank/DDBJ databases">
        <authorList>
            <consortium name="Pathogen Informatics"/>
        </authorList>
    </citation>
    <scope>NUCLEOTIDE SEQUENCE [LARGE SCALE GENOMIC DNA]</scope>
</reference>
<evidence type="ECO:0000313" key="4">
    <source>
        <dbReference type="WBParaSite" id="GPUH_0000262301-mRNA-1"/>
    </source>
</evidence>
<keyword evidence="3" id="KW-1185">Reference proteome</keyword>